<accession>A0A238UAH1</accession>
<organism evidence="1 2">
    <name type="scientific">Tenacibaculum jejuense</name>
    <dbReference type="NCBI Taxonomy" id="584609"/>
    <lineage>
        <taxon>Bacteria</taxon>
        <taxon>Pseudomonadati</taxon>
        <taxon>Bacteroidota</taxon>
        <taxon>Flavobacteriia</taxon>
        <taxon>Flavobacteriales</taxon>
        <taxon>Flavobacteriaceae</taxon>
        <taxon>Tenacibaculum</taxon>
    </lineage>
</organism>
<dbReference type="RefSeq" id="WP_095072559.1">
    <property type="nucleotide sequence ID" value="NZ_LT899436.1"/>
</dbReference>
<name>A0A238UAH1_9FLAO</name>
<evidence type="ECO:0000313" key="1">
    <source>
        <dbReference type="EMBL" id="SNR16193.1"/>
    </source>
</evidence>
<gene>
    <name evidence="1" type="ORF">TJEJU_2509</name>
</gene>
<proteinExistence type="predicted"/>
<dbReference type="KEGG" id="tje:TJEJU_2509"/>
<dbReference type="AlphaFoldDB" id="A0A238UAH1"/>
<reference evidence="1 2" key="1">
    <citation type="submission" date="2017-07" db="EMBL/GenBank/DDBJ databases">
        <authorList>
            <person name="Sun Z.S."/>
            <person name="Albrecht U."/>
            <person name="Echele G."/>
            <person name="Lee C.C."/>
        </authorList>
    </citation>
    <scope>NUCLEOTIDE SEQUENCE [LARGE SCALE GENOMIC DNA]</scope>
    <source>
        <strain evidence="2">type strain: KCTC 22618</strain>
    </source>
</reference>
<protein>
    <submittedName>
        <fullName evidence="1">Uncharacterized protein</fullName>
    </submittedName>
</protein>
<evidence type="ECO:0000313" key="2">
    <source>
        <dbReference type="Proteomes" id="UP000215214"/>
    </source>
</evidence>
<sequence length="74" mass="8735">MGLIEKPNFRFSFWRGADSSHKRYIHNGVEQQHEVKTITPSIVRKAIIYANTNLDWLNNKPSSIPYNSKWFEVQ</sequence>
<keyword evidence="2" id="KW-1185">Reference proteome</keyword>
<dbReference type="OrthoDB" id="196248at2"/>
<dbReference type="EMBL" id="LT899436">
    <property type="protein sequence ID" value="SNR16193.1"/>
    <property type="molecule type" value="Genomic_DNA"/>
</dbReference>
<dbReference type="Proteomes" id="UP000215214">
    <property type="component" value="Chromosome TJEJU"/>
</dbReference>